<evidence type="ECO:0000313" key="3">
    <source>
        <dbReference type="EMBL" id="GBM46397.1"/>
    </source>
</evidence>
<dbReference type="InterPro" id="IPR018797">
    <property type="entry name" value="FAM98"/>
</dbReference>
<sequence length="113" mass="13349">MLSQPLSPKDTVGELLFSGYLTEKQWFQLEKLHQEVYTEYKYRRNLLLTRLDVTVTSFFWSDRLKSKTDEIMKKYNKQRCVISDEPAVKISDILSATAGKAEIFFYDETCMFL</sequence>
<evidence type="ECO:0000313" key="5">
    <source>
        <dbReference type="Proteomes" id="UP000499080"/>
    </source>
</evidence>
<keyword evidence="5" id="KW-1185">Reference proteome</keyword>
<proteinExistence type="inferred from homology"/>
<dbReference type="PANTHER" id="PTHR31353:SF1">
    <property type="entry name" value="PROTEIN FAM98B"/>
    <property type="match status" value="1"/>
</dbReference>
<dbReference type="Proteomes" id="UP000499080">
    <property type="component" value="Unassembled WGS sequence"/>
</dbReference>
<organism evidence="3 5">
    <name type="scientific">Araneus ventricosus</name>
    <name type="common">Orbweaver spider</name>
    <name type="synonym">Epeira ventricosa</name>
    <dbReference type="NCBI Taxonomy" id="182803"/>
    <lineage>
        <taxon>Eukaryota</taxon>
        <taxon>Metazoa</taxon>
        <taxon>Ecdysozoa</taxon>
        <taxon>Arthropoda</taxon>
        <taxon>Chelicerata</taxon>
        <taxon>Arachnida</taxon>
        <taxon>Araneae</taxon>
        <taxon>Araneomorphae</taxon>
        <taxon>Entelegynae</taxon>
        <taxon>Araneoidea</taxon>
        <taxon>Araneidae</taxon>
        <taxon>Araneus</taxon>
    </lineage>
</organism>
<reference evidence="3 5" key="1">
    <citation type="journal article" date="2019" name="Sci. Rep.">
        <title>Orb-weaving spider Araneus ventricosus genome elucidates the spidroin gene catalogue.</title>
        <authorList>
            <person name="Kono N."/>
            <person name="Nakamura H."/>
            <person name="Ohtoshi R."/>
            <person name="Moran D.A.P."/>
            <person name="Shinohara A."/>
            <person name="Yoshida Y."/>
            <person name="Fujiwara M."/>
            <person name="Mori M."/>
            <person name="Tomita M."/>
            <person name="Arakawa K."/>
        </authorList>
    </citation>
    <scope>NUCLEOTIDE SEQUENCE [LARGE SCALE GENOMIC DNA]</scope>
</reference>
<comment type="similarity">
    <text evidence="1">Belongs to the FAM98 family.</text>
</comment>
<dbReference type="PANTHER" id="PTHR31353">
    <property type="entry name" value="FAM98"/>
    <property type="match status" value="1"/>
</dbReference>
<dbReference type="EMBL" id="BGPR01097673">
    <property type="protein sequence ID" value="GBM46397.1"/>
    <property type="molecule type" value="Genomic_DNA"/>
</dbReference>
<protein>
    <submittedName>
        <fullName evidence="3">Uncharacterized protein</fullName>
    </submittedName>
</protein>
<dbReference type="Pfam" id="PF10239">
    <property type="entry name" value="DUF2465"/>
    <property type="match status" value="1"/>
</dbReference>
<dbReference type="EMBL" id="BGPR01097678">
    <property type="protein sequence ID" value="GBM46412.1"/>
    <property type="molecule type" value="Genomic_DNA"/>
</dbReference>
<name>A0A4Y2FZF9_ARAVE</name>
<dbReference type="GO" id="GO:0072669">
    <property type="term" value="C:tRNA-splicing ligase complex"/>
    <property type="evidence" value="ECO:0007669"/>
    <property type="project" value="TreeGrafter"/>
</dbReference>
<dbReference type="EMBL" id="BGPR01097669">
    <property type="protein sequence ID" value="GBM46386.1"/>
    <property type="molecule type" value="Genomic_DNA"/>
</dbReference>
<evidence type="ECO:0000313" key="2">
    <source>
        <dbReference type="EMBL" id="GBM46386.1"/>
    </source>
</evidence>
<gene>
    <name evidence="4" type="ORF">AVEN_204073_1</name>
    <name evidence="2" type="ORF">AVEN_21732_1</name>
    <name evidence="3" type="ORF">AVEN_58486_1</name>
</gene>
<dbReference type="AlphaFoldDB" id="A0A4Y2FZF9"/>
<comment type="caution">
    <text evidence="3">The sequence shown here is derived from an EMBL/GenBank/DDBJ whole genome shotgun (WGS) entry which is preliminary data.</text>
</comment>
<dbReference type="OrthoDB" id="512356at2759"/>
<evidence type="ECO:0000256" key="1">
    <source>
        <dbReference type="ARBA" id="ARBA00007218"/>
    </source>
</evidence>
<evidence type="ECO:0000313" key="4">
    <source>
        <dbReference type="EMBL" id="GBM46412.1"/>
    </source>
</evidence>
<accession>A0A4Y2FZF9</accession>